<reference evidence="5 6" key="1">
    <citation type="journal article" date="2019" name="Int. J. Syst. Evol. Microbiol.">
        <title>The Global Catalogue of Microorganisms (GCM) 10K type strain sequencing project: providing services to taxonomists for standard genome sequencing and annotation.</title>
        <authorList>
            <consortium name="The Broad Institute Genomics Platform"/>
            <consortium name="The Broad Institute Genome Sequencing Center for Infectious Disease"/>
            <person name="Wu L."/>
            <person name="Ma J."/>
        </authorList>
    </citation>
    <scope>NUCLEOTIDE SEQUENCE [LARGE SCALE GENOMIC DNA]</scope>
    <source>
        <strain evidence="5 6">DT85</strain>
    </source>
</reference>
<evidence type="ECO:0000259" key="4">
    <source>
        <dbReference type="PROSITE" id="PS50110"/>
    </source>
</evidence>
<organism evidence="5 6">
    <name type="scientific">Halosegnis marinus</name>
    <dbReference type="NCBI Taxonomy" id="3034023"/>
    <lineage>
        <taxon>Archaea</taxon>
        <taxon>Methanobacteriati</taxon>
        <taxon>Methanobacteriota</taxon>
        <taxon>Stenosarchaea group</taxon>
        <taxon>Halobacteria</taxon>
        <taxon>Halobacteriales</taxon>
        <taxon>Natronomonadaceae</taxon>
        <taxon>Halosegnis</taxon>
    </lineage>
</organism>
<proteinExistence type="predicted"/>
<dbReference type="RefSeq" id="WP_276233723.1">
    <property type="nucleotide sequence ID" value="NZ_CP119802.1"/>
</dbReference>
<accession>A0ABD5ZQJ9</accession>
<feature type="compositionally biased region" description="Pro residues" evidence="3">
    <location>
        <begin position="1"/>
        <end position="13"/>
    </location>
</feature>
<dbReference type="Pfam" id="PF08663">
    <property type="entry name" value="HalX"/>
    <property type="match status" value="1"/>
</dbReference>
<feature type="region of interest" description="Disordered" evidence="3">
    <location>
        <begin position="1"/>
        <end position="33"/>
    </location>
</feature>
<dbReference type="AlphaFoldDB" id="A0ABD5ZQJ9"/>
<dbReference type="PANTHER" id="PTHR44591:SF3">
    <property type="entry name" value="RESPONSE REGULATORY DOMAIN-CONTAINING PROTEIN"/>
    <property type="match status" value="1"/>
</dbReference>
<keyword evidence="6" id="KW-1185">Reference proteome</keyword>
<dbReference type="PROSITE" id="PS50110">
    <property type="entry name" value="RESPONSE_REGULATORY"/>
    <property type="match status" value="1"/>
</dbReference>
<evidence type="ECO:0000313" key="5">
    <source>
        <dbReference type="EMBL" id="MFC7235586.1"/>
    </source>
</evidence>
<dbReference type="Proteomes" id="UP001596398">
    <property type="component" value="Unassembled WGS sequence"/>
</dbReference>
<dbReference type="SMART" id="SM00448">
    <property type="entry name" value="REC"/>
    <property type="match status" value="1"/>
</dbReference>
<dbReference type="PANTHER" id="PTHR44591">
    <property type="entry name" value="STRESS RESPONSE REGULATOR PROTEIN 1"/>
    <property type="match status" value="1"/>
</dbReference>
<dbReference type="GeneID" id="79267282"/>
<comment type="caution">
    <text evidence="5">The sequence shown here is derived from an EMBL/GenBank/DDBJ whole genome shotgun (WGS) entry which is preliminary data.</text>
</comment>
<evidence type="ECO:0000313" key="6">
    <source>
        <dbReference type="Proteomes" id="UP001596398"/>
    </source>
</evidence>
<evidence type="ECO:0000256" key="1">
    <source>
        <dbReference type="ARBA" id="ARBA00022553"/>
    </source>
</evidence>
<keyword evidence="1 2" id="KW-0597">Phosphoprotein</keyword>
<dbReference type="Pfam" id="PF00072">
    <property type="entry name" value="Response_reg"/>
    <property type="match status" value="1"/>
</dbReference>
<gene>
    <name evidence="5" type="ORF">ACFQJ4_09700</name>
</gene>
<name>A0ABD5ZQJ9_9EURY</name>
<dbReference type="InterPro" id="IPR001789">
    <property type="entry name" value="Sig_transdc_resp-reg_receiver"/>
</dbReference>
<dbReference type="SUPFAM" id="SSF52172">
    <property type="entry name" value="CheY-like"/>
    <property type="match status" value="1"/>
</dbReference>
<sequence>MTPPAVDDPPDPTPPRRPDGGSPSDATDTVPATGTVLIVEDDDDFAQAAEMWLTDALGVEVLLATDGGEGIEMYGPGVDVVLLDRRMPVKSGDEVLASIRRQDGDACVAMMTAVEPAWDTVGMRFDAYLRKPVTPDEILDAVERLFERKSYPQEVRELLQLRTELDLLRDRYASEELDDDDRYTRLDAEFERACEDAMASIDGFDPDDIERLVAGADAE</sequence>
<dbReference type="InterPro" id="IPR011006">
    <property type="entry name" value="CheY-like_superfamily"/>
</dbReference>
<protein>
    <submittedName>
        <fullName evidence="5">Response regulator</fullName>
    </submittedName>
</protein>
<dbReference type="Gene3D" id="3.40.50.2300">
    <property type="match status" value="1"/>
</dbReference>
<evidence type="ECO:0000256" key="3">
    <source>
        <dbReference type="SAM" id="MobiDB-lite"/>
    </source>
</evidence>
<dbReference type="EMBL" id="JBHTAP010000001">
    <property type="protein sequence ID" value="MFC7235586.1"/>
    <property type="molecule type" value="Genomic_DNA"/>
</dbReference>
<feature type="domain" description="Response regulatory" evidence="4">
    <location>
        <begin position="35"/>
        <end position="146"/>
    </location>
</feature>
<feature type="modified residue" description="4-aspartylphosphate" evidence="2">
    <location>
        <position position="84"/>
    </location>
</feature>
<dbReference type="InterPro" id="IPR050595">
    <property type="entry name" value="Bact_response_regulator"/>
</dbReference>
<dbReference type="InterPro" id="IPR013971">
    <property type="entry name" value="HalX_domain"/>
</dbReference>
<evidence type="ECO:0000256" key="2">
    <source>
        <dbReference type="PROSITE-ProRule" id="PRU00169"/>
    </source>
</evidence>